<dbReference type="SUPFAM" id="SSF56672">
    <property type="entry name" value="DNA/RNA polymerases"/>
    <property type="match status" value="1"/>
</dbReference>
<evidence type="ECO:0000313" key="2">
    <source>
        <dbReference type="Proteomes" id="UP000233551"/>
    </source>
</evidence>
<evidence type="ECO:0008006" key="3">
    <source>
        <dbReference type="Google" id="ProtNLM"/>
    </source>
</evidence>
<dbReference type="AlphaFoldDB" id="A0A2I0L9A8"/>
<dbReference type="EMBL" id="PGOL01000099">
    <property type="protein sequence ID" value="PKI77243.1"/>
    <property type="molecule type" value="Genomic_DNA"/>
</dbReference>
<name>A0A2I0L9A8_PUNGR</name>
<accession>A0A2I0L9A8</accession>
<dbReference type="Gene3D" id="3.30.70.270">
    <property type="match status" value="3"/>
</dbReference>
<keyword evidence="2" id="KW-1185">Reference proteome</keyword>
<dbReference type="PANTHER" id="PTHR33064">
    <property type="entry name" value="POL PROTEIN"/>
    <property type="match status" value="1"/>
</dbReference>
<proteinExistence type="predicted"/>
<dbReference type="InterPro" id="IPR051320">
    <property type="entry name" value="Viral_Replic_Matur_Polypro"/>
</dbReference>
<evidence type="ECO:0000313" key="1">
    <source>
        <dbReference type="EMBL" id="PKI77243.1"/>
    </source>
</evidence>
<dbReference type="STRING" id="22663.A0A2I0L9A8"/>
<dbReference type="Gene3D" id="3.10.10.10">
    <property type="entry name" value="HIV Type 1 Reverse Transcriptase, subunit A, domain 1"/>
    <property type="match status" value="1"/>
</dbReference>
<dbReference type="InterPro" id="IPR043128">
    <property type="entry name" value="Rev_trsase/Diguanyl_cyclase"/>
</dbReference>
<comment type="caution">
    <text evidence="1">The sequence shown here is derived from an EMBL/GenBank/DDBJ whole genome shotgun (WGS) entry which is preliminary data.</text>
</comment>
<dbReference type="InterPro" id="IPR043502">
    <property type="entry name" value="DNA/RNA_pol_sf"/>
</dbReference>
<protein>
    <recommendedName>
        <fullName evidence="3">Reverse transcriptase domain-containing protein</fullName>
    </recommendedName>
</protein>
<dbReference type="Proteomes" id="UP000233551">
    <property type="component" value="Unassembled WGS sequence"/>
</dbReference>
<organism evidence="1 2">
    <name type="scientific">Punica granatum</name>
    <name type="common">Pomegranate</name>
    <dbReference type="NCBI Taxonomy" id="22663"/>
    <lineage>
        <taxon>Eukaryota</taxon>
        <taxon>Viridiplantae</taxon>
        <taxon>Streptophyta</taxon>
        <taxon>Embryophyta</taxon>
        <taxon>Tracheophyta</taxon>
        <taxon>Spermatophyta</taxon>
        <taxon>Magnoliopsida</taxon>
        <taxon>eudicotyledons</taxon>
        <taxon>Gunneridae</taxon>
        <taxon>Pentapetalae</taxon>
        <taxon>rosids</taxon>
        <taxon>malvids</taxon>
        <taxon>Myrtales</taxon>
        <taxon>Lythraceae</taxon>
        <taxon>Punica</taxon>
    </lineage>
</organism>
<gene>
    <name evidence="1" type="ORF">CRG98_002364</name>
</gene>
<sequence>MSHEHQQVASSECAELLQQDLIEPSNSRWACEAFYVNKWSKKIRDKLRLVINYQPLNHFLPDDKFPLPNKQALFTNLSQAKVFFKFDLKKAICGVFSPIMDWALIYIDNILLFSSIEKAHVHLLQPFLNIVSSYEIMLSEKKMVIGQKKIQFFGMKLANGQYQSEPHVALEILKYSEESLTKEQIQLFLGTVNYLRDFLPRIARLTCPLEKILKKDAPA</sequence>
<dbReference type="PANTHER" id="PTHR33064:SF37">
    <property type="entry name" value="RIBONUCLEASE H"/>
    <property type="match status" value="1"/>
</dbReference>
<reference evidence="1 2" key="1">
    <citation type="submission" date="2017-11" db="EMBL/GenBank/DDBJ databases">
        <title>De-novo sequencing of pomegranate (Punica granatum L.) genome.</title>
        <authorList>
            <person name="Akparov Z."/>
            <person name="Amiraslanov A."/>
            <person name="Hajiyeva S."/>
            <person name="Abbasov M."/>
            <person name="Kaur K."/>
            <person name="Hamwieh A."/>
            <person name="Solovyev V."/>
            <person name="Salamov A."/>
            <person name="Braich B."/>
            <person name="Kosarev P."/>
            <person name="Mahmoud A."/>
            <person name="Hajiyev E."/>
            <person name="Babayeva S."/>
            <person name="Izzatullayeva V."/>
            <person name="Mammadov A."/>
            <person name="Mammadov A."/>
            <person name="Sharifova S."/>
            <person name="Ojaghi J."/>
            <person name="Eynullazada K."/>
            <person name="Bayramov B."/>
            <person name="Abdulazimova A."/>
            <person name="Shahmuradov I."/>
        </authorList>
    </citation>
    <scope>NUCLEOTIDE SEQUENCE [LARGE SCALE GENOMIC DNA]</scope>
    <source>
        <strain evidence="2">cv. AG2017</strain>
        <tissue evidence="1">Leaf</tissue>
    </source>
</reference>